<evidence type="ECO:0000313" key="15">
    <source>
        <dbReference type="Proteomes" id="UP000199118"/>
    </source>
</evidence>
<feature type="region of interest" description="Disordered" evidence="12">
    <location>
        <begin position="1"/>
        <end position="20"/>
    </location>
</feature>
<accession>A0A1H2RCR7</accession>
<evidence type="ECO:0000256" key="3">
    <source>
        <dbReference type="ARBA" id="ARBA00022946"/>
    </source>
</evidence>
<evidence type="ECO:0000313" key="14">
    <source>
        <dbReference type="EMBL" id="SDW17273.1"/>
    </source>
</evidence>
<dbReference type="GO" id="GO:0004553">
    <property type="term" value="F:hydrolase activity, hydrolyzing O-glycosyl compounds"/>
    <property type="evidence" value="ECO:0007669"/>
    <property type="project" value="TreeGrafter"/>
</dbReference>
<evidence type="ECO:0000259" key="13">
    <source>
        <dbReference type="Pfam" id="PF12697"/>
    </source>
</evidence>
<comment type="function">
    <text evidence="9">Acts as an acyl-protein thioesterase that hydrolyzes fatty acids from acylated residues in proteins. Regulates the mitochondrial S-depalmitoylation of the nucleophilic active site residue of peroxiredoxin-5/PRDX5, a key antioxidant protein, therefore modulating mitochondrial antioxidant ability. Also catalyzes the deglucuronidation of mycophenolic acid acyl-glucuronide, an active metabolite of the immunosuppressant drug mycophenolate.</text>
</comment>
<dbReference type="GO" id="GO:0008474">
    <property type="term" value="F:palmitoyl-(protein) hydrolase activity"/>
    <property type="evidence" value="ECO:0007669"/>
    <property type="project" value="UniProtKB-EC"/>
</dbReference>
<dbReference type="STRING" id="356660.SAMN05444336_101316"/>
<dbReference type="SUPFAM" id="SSF53474">
    <property type="entry name" value="alpha/beta-Hydrolases"/>
    <property type="match status" value="1"/>
</dbReference>
<keyword evidence="3" id="KW-0809">Transit peptide</keyword>
<evidence type="ECO:0000256" key="9">
    <source>
        <dbReference type="ARBA" id="ARBA00046047"/>
    </source>
</evidence>
<name>A0A1H2RCR7_9RHOB</name>
<protein>
    <recommendedName>
        <fullName evidence="5">Palmitoyl-protein thioesterase ABHD10, mitochondrial</fullName>
        <ecNumber evidence="4">3.1.1.93</ecNumber>
        <ecNumber evidence="1">3.1.2.22</ecNumber>
    </recommendedName>
    <alternativeName>
        <fullName evidence="7">Acyl-protein thioesterase ABHD10</fullName>
    </alternativeName>
    <alternativeName>
        <fullName evidence="8">Alpha/beta hydrolase domain-containing protein 10</fullName>
    </alternativeName>
    <alternativeName>
        <fullName evidence="6">Mycophenolic acid acyl-glucuronide esterase, mitochondrial</fullName>
    </alternativeName>
</protein>
<keyword evidence="2" id="KW-0378">Hydrolase</keyword>
<dbReference type="AlphaFoldDB" id="A0A1H2RCR7"/>
<dbReference type="InterPro" id="IPR052382">
    <property type="entry name" value="ABHD10_acyl-thioesterase"/>
</dbReference>
<reference evidence="14 15" key="1">
    <citation type="submission" date="2016-10" db="EMBL/GenBank/DDBJ databases">
        <authorList>
            <person name="de Groot N.N."/>
        </authorList>
    </citation>
    <scope>NUCLEOTIDE SEQUENCE [LARGE SCALE GENOMIC DNA]</scope>
    <source>
        <strain evidence="14 15">DSM 17890</strain>
    </source>
</reference>
<dbReference type="OrthoDB" id="9813296at2"/>
<evidence type="ECO:0000256" key="2">
    <source>
        <dbReference type="ARBA" id="ARBA00022801"/>
    </source>
</evidence>
<feature type="domain" description="AB hydrolase-1" evidence="13">
    <location>
        <begin position="51"/>
        <end position="259"/>
    </location>
</feature>
<evidence type="ECO:0000256" key="12">
    <source>
        <dbReference type="SAM" id="MobiDB-lite"/>
    </source>
</evidence>
<comment type="catalytic activity">
    <reaction evidence="10">
        <text>S-hexadecanoyl-L-cysteinyl-[protein] + H2O = L-cysteinyl-[protein] + hexadecanoate + H(+)</text>
        <dbReference type="Rhea" id="RHEA:19233"/>
        <dbReference type="Rhea" id="RHEA-COMP:10131"/>
        <dbReference type="Rhea" id="RHEA-COMP:11032"/>
        <dbReference type="ChEBI" id="CHEBI:7896"/>
        <dbReference type="ChEBI" id="CHEBI:15377"/>
        <dbReference type="ChEBI" id="CHEBI:15378"/>
        <dbReference type="ChEBI" id="CHEBI:29950"/>
        <dbReference type="ChEBI" id="CHEBI:74151"/>
        <dbReference type="EC" id="3.1.2.22"/>
    </reaction>
    <physiologicalReaction direction="left-to-right" evidence="10">
        <dbReference type="Rhea" id="RHEA:19234"/>
    </physiologicalReaction>
</comment>
<evidence type="ECO:0000256" key="8">
    <source>
        <dbReference type="ARBA" id="ARBA00042704"/>
    </source>
</evidence>
<dbReference type="EC" id="3.1.1.93" evidence="4"/>
<evidence type="ECO:0000256" key="10">
    <source>
        <dbReference type="ARBA" id="ARBA00047409"/>
    </source>
</evidence>
<evidence type="ECO:0000256" key="4">
    <source>
        <dbReference type="ARBA" id="ARBA00039132"/>
    </source>
</evidence>
<organism evidence="14 15">
    <name type="scientific">Albimonas donghaensis</name>
    <dbReference type="NCBI Taxonomy" id="356660"/>
    <lineage>
        <taxon>Bacteria</taxon>
        <taxon>Pseudomonadati</taxon>
        <taxon>Pseudomonadota</taxon>
        <taxon>Alphaproteobacteria</taxon>
        <taxon>Rhodobacterales</taxon>
        <taxon>Paracoccaceae</taxon>
        <taxon>Albimonas</taxon>
    </lineage>
</organism>
<dbReference type="Proteomes" id="UP000199118">
    <property type="component" value="Unassembled WGS sequence"/>
</dbReference>
<comment type="catalytic activity">
    <reaction evidence="11">
        <text>mycophenolic acid O-acyl-beta-D-glucuronide + H2O = mycophenolate + D-glucuronate + H(+)</text>
        <dbReference type="Rhea" id="RHEA:34179"/>
        <dbReference type="ChEBI" id="CHEBI:15377"/>
        <dbReference type="ChEBI" id="CHEBI:15378"/>
        <dbReference type="ChEBI" id="CHEBI:58720"/>
        <dbReference type="ChEBI" id="CHEBI:62932"/>
        <dbReference type="ChEBI" id="CHEBI:66982"/>
        <dbReference type="EC" id="3.1.1.93"/>
    </reaction>
    <physiologicalReaction direction="left-to-right" evidence="11">
        <dbReference type="Rhea" id="RHEA:34180"/>
    </physiologicalReaction>
</comment>
<gene>
    <name evidence="14" type="ORF">SAMN05444336_101316</name>
</gene>
<evidence type="ECO:0000256" key="6">
    <source>
        <dbReference type="ARBA" id="ARBA00041520"/>
    </source>
</evidence>
<dbReference type="EC" id="3.1.2.22" evidence="1"/>
<evidence type="ECO:0000256" key="5">
    <source>
        <dbReference type="ARBA" id="ARBA00039314"/>
    </source>
</evidence>
<dbReference type="GO" id="GO:0102390">
    <property type="term" value="F:mycophenolic acid acyl-glucuronide esterase activity"/>
    <property type="evidence" value="ECO:0007669"/>
    <property type="project" value="UniProtKB-EC"/>
</dbReference>
<evidence type="ECO:0000256" key="1">
    <source>
        <dbReference type="ARBA" id="ARBA00012423"/>
    </source>
</evidence>
<dbReference type="InterPro" id="IPR029058">
    <property type="entry name" value="AB_hydrolase_fold"/>
</dbReference>
<dbReference type="RefSeq" id="WP_092679379.1">
    <property type="nucleotide sequence ID" value="NZ_FNMZ01000001.1"/>
</dbReference>
<dbReference type="EMBL" id="FNMZ01000001">
    <property type="protein sequence ID" value="SDW17273.1"/>
    <property type="molecule type" value="Genomic_DNA"/>
</dbReference>
<keyword evidence="15" id="KW-1185">Reference proteome</keyword>
<dbReference type="PANTHER" id="PTHR16138">
    <property type="entry name" value="MYCOPHENOLIC ACID ACYL-GLUCURONIDE ESTERASE, MITOCHONDRIAL"/>
    <property type="match status" value="1"/>
</dbReference>
<sequence length="282" mass="29921">MTPVPPNDGPDAGAAPEFLTTPDGRRLAYHRSRGAVATAARAAGETPPPGVVFLGGFRSDMTGTKATFLEQLCAERGLDFLRFDYTAHGASSGDFETEGRIGAWARDALDALDALTEGRQVLVGSSMGGWISLLTARARPERVAGLIGIAAAPDFTEDGFWAGFSDAQRAEMTETGRVALPSDYSDEPYVITRLLIEDGRENLVLRAPLPLPFPVRLLQGTADADVPVDWALKLLGHAESPDLRLTLVDGADHRFSEPRELGIIAATLDEVLASVTVPGAGI</sequence>
<evidence type="ECO:0000256" key="7">
    <source>
        <dbReference type="ARBA" id="ARBA00042645"/>
    </source>
</evidence>
<evidence type="ECO:0000256" key="11">
    <source>
        <dbReference type="ARBA" id="ARBA00047972"/>
    </source>
</evidence>
<dbReference type="PANTHER" id="PTHR16138:SF7">
    <property type="entry name" value="PALMITOYL-PROTEIN THIOESTERASE ABHD10, MITOCHONDRIAL"/>
    <property type="match status" value="1"/>
</dbReference>
<dbReference type="Gene3D" id="3.40.50.1820">
    <property type="entry name" value="alpha/beta hydrolase"/>
    <property type="match status" value="1"/>
</dbReference>
<proteinExistence type="predicted"/>
<dbReference type="Pfam" id="PF12697">
    <property type="entry name" value="Abhydrolase_6"/>
    <property type="match status" value="1"/>
</dbReference>
<dbReference type="InterPro" id="IPR000073">
    <property type="entry name" value="AB_hydrolase_1"/>
</dbReference>